<dbReference type="PANTHER" id="PTHR11475:SF144">
    <property type="entry name" value="NAD(P)H OXIDASE (H2O2-FORMING)"/>
    <property type="match status" value="1"/>
</dbReference>
<organism evidence="3 4">
    <name type="scientific">Oryctes borbonicus</name>
    <dbReference type="NCBI Taxonomy" id="1629725"/>
    <lineage>
        <taxon>Eukaryota</taxon>
        <taxon>Metazoa</taxon>
        <taxon>Ecdysozoa</taxon>
        <taxon>Arthropoda</taxon>
        <taxon>Hexapoda</taxon>
        <taxon>Insecta</taxon>
        <taxon>Pterygota</taxon>
        <taxon>Neoptera</taxon>
        <taxon>Endopterygota</taxon>
        <taxon>Coleoptera</taxon>
        <taxon>Polyphaga</taxon>
        <taxon>Scarabaeiformia</taxon>
        <taxon>Scarabaeidae</taxon>
        <taxon>Dynastinae</taxon>
        <taxon>Oryctes</taxon>
    </lineage>
</organism>
<dbReference type="InterPro" id="IPR010255">
    <property type="entry name" value="Haem_peroxidase_sf"/>
</dbReference>
<evidence type="ECO:0000256" key="1">
    <source>
        <dbReference type="ARBA" id="ARBA00022559"/>
    </source>
</evidence>
<feature type="non-terminal residue" evidence="3">
    <location>
        <position position="1"/>
    </location>
</feature>
<dbReference type="EMBL" id="LJIG01009700">
    <property type="protein sequence ID" value="KRT82556.1"/>
    <property type="molecule type" value="Genomic_DNA"/>
</dbReference>
<evidence type="ECO:0000313" key="3">
    <source>
        <dbReference type="EMBL" id="KRT82556.1"/>
    </source>
</evidence>
<feature type="transmembrane region" description="Helical" evidence="2">
    <location>
        <begin position="218"/>
        <end position="241"/>
    </location>
</feature>
<dbReference type="GO" id="GO:0020037">
    <property type="term" value="F:heme binding"/>
    <property type="evidence" value="ECO:0007669"/>
    <property type="project" value="InterPro"/>
</dbReference>
<feature type="non-terminal residue" evidence="3">
    <location>
        <position position="258"/>
    </location>
</feature>
<gene>
    <name evidence="3" type="ORF">AMK59_3229</name>
</gene>
<keyword evidence="1 3" id="KW-0575">Peroxidase</keyword>
<reference evidence="3 4" key="1">
    <citation type="submission" date="2015-09" db="EMBL/GenBank/DDBJ databases">
        <title>Draft genome of the scarab beetle Oryctes borbonicus.</title>
        <authorList>
            <person name="Meyer J.M."/>
            <person name="Markov G.V."/>
            <person name="Baskaran P."/>
            <person name="Herrmann M."/>
            <person name="Sommer R.J."/>
            <person name="Roedelsperger C."/>
        </authorList>
    </citation>
    <scope>NUCLEOTIDE SEQUENCE [LARGE SCALE GENOMIC DNA]</scope>
    <source>
        <strain evidence="3">OB123</strain>
        <tissue evidence="3">Whole animal</tissue>
    </source>
</reference>
<dbReference type="Gene3D" id="1.10.640.10">
    <property type="entry name" value="Haem peroxidase domain superfamily, animal type"/>
    <property type="match status" value="1"/>
</dbReference>
<dbReference type="InterPro" id="IPR037120">
    <property type="entry name" value="Haem_peroxidase_sf_animal"/>
</dbReference>
<dbReference type="SUPFAM" id="SSF48113">
    <property type="entry name" value="Heme-dependent peroxidases"/>
    <property type="match status" value="1"/>
</dbReference>
<dbReference type="PROSITE" id="PS50292">
    <property type="entry name" value="PEROXIDASE_3"/>
    <property type="match status" value="1"/>
</dbReference>
<dbReference type="GO" id="GO:0006979">
    <property type="term" value="P:response to oxidative stress"/>
    <property type="evidence" value="ECO:0007669"/>
    <property type="project" value="InterPro"/>
</dbReference>
<protein>
    <submittedName>
        <fullName evidence="3">Peroxidase</fullName>
    </submittedName>
</protein>
<keyword evidence="2" id="KW-1133">Transmembrane helix</keyword>
<dbReference type="InterPro" id="IPR019791">
    <property type="entry name" value="Haem_peroxidase_animal"/>
</dbReference>
<comment type="caution">
    <text evidence="3">The sequence shown here is derived from an EMBL/GenBank/DDBJ whole genome shotgun (WGS) entry which is preliminary data.</text>
</comment>
<dbReference type="AlphaFoldDB" id="A0A0T6B5E1"/>
<proteinExistence type="predicted"/>
<sequence>THSTVEELLLGMVSQLAEREDSVLCSDVRDKLFGPMEFTRRDLGALNIMRGRDNGLPDYNTIRSHFKLHKIKNWEDINPELFKRRPDILANLKKHYKDDLNNIDVYVGGMLESYGGPGELFRTSIIDQFARIRDADRFWFENVDNGIFTEEEIEEIRRIKLYDVIVNCTNIREGHLQKNVFFWVTGDVCPQPEQLNASSLKPCNYLKGYDYFEGNEVVYIYSCVFLGFVPILCAGAGYGVVKLQNRRRRRLKIKQEEL</sequence>
<name>A0A0T6B5E1_9SCAR</name>
<dbReference type="Pfam" id="PF03098">
    <property type="entry name" value="An_peroxidase"/>
    <property type="match status" value="1"/>
</dbReference>
<dbReference type="OrthoDB" id="6019201at2759"/>
<accession>A0A0T6B5E1</accession>
<evidence type="ECO:0000313" key="4">
    <source>
        <dbReference type="Proteomes" id="UP000051574"/>
    </source>
</evidence>
<evidence type="ECO:0000256" key="2">
    <source>
        <dbReference type="SAM" id="Phobius"/>
    </source>
</evidence>
<keyword evidence="1 3" id="KW-0560">Oxidoreductase</keyword>
<keyword evidence="2" id="KW-0472">Membrane</keyword>
<keyword evidence="4" id="KW-1185">Reference proteome</keyword>
<dbReference type="PANTHER" id="PTHR11475">
    <property type="entry name" value="OXIDASE/PEROXIDASE"/>
    <property type="match status" value="1"/>
</dbReference>
<dbReference type="Proteomes" id="UP000051574">
    <property type="component" value="Unassembled WGS sequence"/>
</dbReference>
<keyword evidence="2" id="KW-0812">Transmembrane</keyword>
<dbReference type="GO" id="GO:0004601">
    <property type="term" value="F:peroxidase activity"/>
    <property type="evidence" value="ECO:0007669"/>
    <property type="project" value="UniProtKB-KW"/>
</dbReference>